<dbReference type="AlphaFoldDB" id="A0A1P8RIY3"/>
<dbReference type="EMBL" id="CP019329">
    <property type="protein sequence ID" value="APX98616.1"/>
    <property type="molecule type" value="Genomic_DNA"/>
</dbReference>
<proteinExistence type="predicted"/>
<sequence>MIDWLRGVALKAVALALSLVLLVALPVEKLLGLSSEPDGIQTLDADHDGLIEEFEADESSHVEAVFSDGRTTVYAVDGDFPEPIDGPTRPLPHVEIHRPRADRGADDVRDHLDGQRCIFCDVPVGDDERSIAADKFGLRVTRPICKGHSEHPESWRAAVAHNPDAMGYCPTCGDVTTQDGFRDQCSTCDPVELETLDDRRL</sequence>
<gene>
    <name evidence="1" type="ORF">BB347_18145</name>
</gene>
<keyword evidence="1" id="KW-0614">Plasmid</keyword>
<protein>
    <submittedName>
        <fullName evidence="1">Uncharacterized protein</fullName>
    </submittedName>
</protein>
<dbReference type="GeneID" id="30957906"/>
<accession>A0A1P8RIY3</accession>
<name>A0A1P8RIY3_9EURY</name>
<evidence type="ECO:0000313" key="2">
    <source>
        <dbReference type="Proteomes" id="UP000187321"/>
    </source>
</evidence>
<dbReference type="KEGG" id="hda:BB347_18145"/>
<dbReference type="OrthoDB" id="324694at2157"/>
<geneLocation type="plasmid" evidence="1">
    <name>unnamed2</name>
</geneLocation>
<organism evidence="1 2">
    <name type="scientific">Natronorubrum daqingense</name>
    <dbReference type="NCBI Taxonomy" id="588898"/>
    <lineage>
        <taxon>Archaea</taxon>
        <taxon>Methanobacteriati</taxon>
        <taxon>Methanobacteriota</taxon>
        <taxon>Stenosarchaea group</taxon>
        <taxon>Halobacteria</taxon>
        <taxon>Halobacteriales</taxon>
        <taxon>Natrialbaceae</taxon>
        <taxon>Natronorubrum</taxon>
    </lineage>
</organism>
<evidence type="ECO:0000313" key="1">
    <source>
        <dbReference type="EMBL" id="APX98616.1"/>
    </source>
</evidence>
<reference evidence="1 2" key="1">
    <citation type="submission" date="2017-01" db="EMBL/GenBank/DDBJ databases">
        <title>Complete genome sequence of Haloterrigena daqingensis type strain (JX313T).</title>
        <authorList>
            <person name="Shuang W."/>
        </authorList>
    </citation>
    <scope>NUCLEOTIDE SEQUENCE [LARGE SCALE GENOMIC DNA]</scope>
    <source>
        <strain evidence="2">JX313</strain>
        <plasmid evidence="2">Plasmid unnamed2</plasmid>
    </source>
</reference>
<dbReference type="RefSeq" id="WP_076584069.1">
    <property type="nucleotide sequence ID" value="NZ_CP019329.1"/>
</dbReference>
<dbReference type="Proteomes" id="UP000187321">
    <property type="component" value="Plasmid unnamed2"/>
</dbReference>